<feature type="signal peptide" evidence="4">
    <location>
        <begin position="1"/>
        <end position="21"/>
    </location>
</feature>
<feature type="domain" description="CMP/dCMP-type deaminase" evidence="5">
    <location>
        <begin position="781"/>
        <end position="892"/>
    </location>
</feature>
<accession>A0A2J7ZPK7</accession>
<dbReference type="CDD" id="cd01283">
    <property type="entry name" value="cytidine_deaminase"/>
    <property type="match status" value="2"/>
</dbReference>
<dbReference type="PANTHER" id="PTHR11644:SF2">
    <property type="entry name" value="CYTIDINE DEAMINASE"/>
    <property type="match status" value="1"/>
</dbReference>
<feature type="chain" id="PRO_5014423180" evidence="4">
    <location>
        <begin position="22"/>
        <end position="892"/>
    </location>
</feature>
<evidence type="ECO:0000259" key="5">
    <source>
        <dbReference type="PROSITE" id="PS51747"/>
    </source>
</evidence>
<feature type="region of interest" description="Disordered" evidence="3">
    <location>
        <begin position="529"/>
        <end position="583"/>
    </location>
</feature>
<dbReference type="Proteomes" id="UP000236333">
    <property type="component" value="Unassembled WGS sequence"/>
</dbReference>
<keyword evidence="4" id="KW-0732">Signal</keyword>
<dbReference type="OrthoDB" id="414540at2759"/>
<dbReference type="GO" id="GO:0004126">
    <property type="term" value="F:cytidine deaminase activity"/>
    <property type="evidence" value="ECO:0007669"/>
    <property type="project" value="InterPro"/>
</dbReference>
<dbReference type="InterPro" id="IPR016193">
    <property type="entry name" value="Cytidine_deaminase-like"/>
</dbReference>
<keyword evidence="7" id="KW-1185">Reference proteome</keyword>
<dbReference type="EMBL" id="PGGS01000700">
    <property type="protein sequence ID" value="PNH02207.1"/>
    <property type="molecule type" value="Genomic_DNA"/>
</dbReference>
<dbReference type="Gene3D" id="3.40.140.10">
    <property type="entry name" value="Cytidine Deaminase, domain 2"/>
    <property type="match status" value="2"/>
</dbReference>
<dbReference type="GO" id="GO:0008270">
    <property type="term" value="F:zinc ion binding"/>
    <property type="evidence" value="ECO:0007669"/>
    <property type="project" value="InterPro"/>
</dbReference>
<proteinExistence type="inferred from homology"/>
<evidence type="ECO:0000256" key="2">
    <source>
        <dbReference type="ARBA" id="ARBA00011738"/>
    </source>
</evidence>
<dbReference type="InterPro" id="IPR050202">
    <property type="entry name" value="Cyt/Deoxycyt_deaminase"/>
</dbReference>
<feature type="compositionally biased region" description="Low complexity" evidence="3">
    <location>
        <begin position="556"/>
        <end position="566"/>
    </location>
</feature>
<gene>
    <name evidence="6" type="ORF">TSOC_011846</name>
</gene>
<dbReference type="AlphaFoldDB" id="A0A2J7ZPK7"/>
<evidence type="ECO:0000313" key="7">
    <source>
        <dbReference type="Proteomes" id="UP000236333"/>
    </source>
</evidence>
<organism evidence="6 7">
    <name type="scientific">Tetrabaena socialis</name>
    <dbReference type="NCBI Taxonomy" id="47790"/>
    <lineage>
        <taxon>Eukaryota</taxon>
        <taxon>Viridiplantae</taxon>
        <taxon>Chlorophyta</taxon>
        <taxon>core chlorophytes</taxon>
        <taxon>Chlorophyceae</taxon>
        <taxon>CS clade</taxon>
        <taxon>Chlamydomonadales</taxon>
        <taxon>Tetrabaenaceae</taxon>
        <taxon>Tetrabaena</taxon>
    </lineage>
</organism>
<dbReference type="PANTHER" id="PTHR11644">
    <property type="entry name" value="CYTIDINE DEAMINASE"/>
    <property type="match status" value="1"/>
</dbReference>
<dbReference type="GO" id="GO:0072527">
    <property type="term" value="P:pyrimidine-containing compound metabolic process"/>
    <property type="evidence" value="ECO:0007669"/>
    <property type="project" value="UniProtKB-ARBA"/>
</dbReference>
<feature type="compositionally biased region" description="Basic and acidic residues" evidence="3">
    <location>
        <begin position="534"/>
        <end position="555"/>
    </location>
</feature>
<dbReference type="GO" id="GO:0005829">
    <property type="term" value="C:cytosol"/>
    <property type="evidence" value="ECO:0007669"/>
    <property type="project" value="TreeGrafter"/>
</dbReference>
<dbReference type="Pfam" id="PF08211">
    <property type="entry name" value="dCMP_cyt_deam_2"/>
    <property type="match status" value="1"/>
</dbReference>
<evidence type="ECO:0000256" key="1">
    <source>
        <dbReference type="ARBA" id="ARBA00006576"/>
    </source>
</evidence>
<evidence type="ECO:0000256" key="3">
    <source>
        <dbReference type="SAM" id="MobiDB-lite"/>
    </source>
</evidence>
<comment type="similarity">
    <text evidence="1">Belongs to the cytidine and deoxycytidylate deaminase family.</text>
</comment>
<dbReference type="GO" id="GO:0055086">
    <property type="term" value="P:nucleobase-containing small molecule metabolic process"/>
    <property type="evidence" value="ECO:0007669"/>
    <property type="project" value="UniProtKB-ARBA"/>
</dbReference>
<evidence type="ECO:0000313" key="6">
    <source>
        <dbReference type="EMBL" id="PNH02207.1"/>
    </source>
</evidence>
<comment type="subunit">
    <text evidence="2">Homodimer.</text>
</comment>
<protein>
    <submittedName>
        <fullName evidence="6">Cytidine deaminase</fullName>
    </submittedName>
</protein>
<dbReference type="SUPFAM" id="SSF53927">
    <property type="entry name" value="Cytidine deaminase-like"/>
    <property type="match status" value="2"/>
</dbReference>
<dbReference type="Pfam" id="PF00383">
    <property type="entry name" value="dCMP_cyt_deam_1"/>
    <property type="match status" value="1"/>
</dbReference>
<name>A0A2J7ZPK7_9CHLO</name>
<dbReference type="PROSITE" id="PS51747">
    <property type="entry name" value="CYT_DCMP_DEAMINASES_2"/>
    <property type="match status" value="2"/>
</dbReference>
<reference evidence="6 7" key="1">
    <citation type="journal article" date="2017" name="Mol. Biol. Evol.">
        <title>The 4-celled Tetrabaena socialis nuclear genome reveals the essential components for genetic control of cell number at the origin of multicellularity in the volvocine lineage.</title>
        <authorList>
            <person name="Featherston J."/>
            <person name="Arakaki Y."/>
            <person name="Hanschen E.R."/>
            <person name="Ferris P.J."/>
            <person name="Michod R.E."/>
            <person name="Olson B.J.S.C."/>
            <person name="Nozaki H."/>
            <person name="Durand P.M."/>
        </authorList>
    </citation>
    <scope>NUCLEOTIDE SEQUENCE [LARGE SCALE GENOMIC DNA]</scope>
    <source>
        <strain evidence="6 7">NIES-571</strain>
    </source>
</reference>
<feature type="domain" description="CMP/dCMP-type deaminase" evidence="5">
    <location>
        <begin position="602"/>
        <end position="746"/>
    </location>
</feature>
<dbReference type="InterPro" id="IPR002125">
    <property type="entry name" value="CMP_dCMP_dom"/>
</dbReference>
<comment type="caution">
    <text evidence="6">The sequence shown here is derived from an EMBL/GenBank/DDBJ whole genome shotgun (WGS) entry which is preliminary data.</text>
</comment>
<sequence>MTSHGGLLLGILSSYLSLSAAHDACDTKTWDAVALRGYCATPGAAAYRSPACSVFRLCDSGTADPPLGAQVCNVSRAFVTLCVDQPGLAECQTFRQGFHYPENYTSCVAAKSFKISSTNAVQSFMASSCTGGHKMAGCSDCNATACSTQDPLLAYTAACTDMLMSGCEPYIAFCAQETPAAAQLMCRAAKDRTTATTTTTTPASNSTAQAPPFASDPCVLDSTQPACVSYTYPDSAANADIAKLCGSMPDMPGCAIVAACEEVGPGAGWAREDGSKSGARDEAAARYGCPCVRPPTLYPLASPNASPAQDHGEVAAKYCRPFVLLSTLCADMPGMHGCENYKLLCRKAGSTVAQCTQQPAVPGTPTWSTARNAVFSACSDHPMAGCAACSAADCPDPLASLADICHEMPNMAVCAPFWNFCNAAGADDVAKWCADDSAKAPGDPAYSDDPIHSRTLAAARSPITTCGRPEAGCKVSGDRGASRSSGSGFEVQRACTKLMMLFPDGPAQARIAMEDAAGAGLLPGAMAMAGGKAGDARTGSDEDSEEQRGLLHRDAQSAASQRAATAPGQCSSSHAADRSPLKGRFRIPAPEVTQLLESSGLSLEELLFSLIGPASQLARPPISGFHVGAVALGGSGSIYVGVNIEFPQAPLNNSIHAEQCLLVNCLHAGETSIRALAVSAAPCGHCRWVGIVYGLGGFKCASLNPAWTTPQFFAEMKDVDSLEYIFGKDAKPKYLTELLPERFGPADLQDEPFPLLLERQHNAVAWSAQALAAVAARGDDAAFQEAATDALLEARQCYAPYTRCHSGAALITADGRVFSGGYIESAAFNPSLSPFHSAVVDAVTQGIASFDQITEVVLAERPGANAQHAANIRLLLDRVAPSAVLTVLPMSP</sequence>
<evidence type="ECO:0000256" key="4">
    <source>
        <dbReference type="SAM" id="SignalP"/>
    </source>
</evidence>
<dbReference type="InterPro" id="IPR013171">
    <property type="entry name" value="Cyd/dCyd_deaminase_Zn-bd"/>
</dbReference>